<dbReference type="InterPro" id="IPR020575">
    <property type="entry name" value="Hsp90_N"/>
</dbReference>
<dbReference type="PANTHER" id="PTHR11528">
    <property type="entry name" value="HEAT SHOCK PROTEIN 90 FAMILY MEMBER"/>
    <property type="match status" value="1"/>
</dbReference>
<keyword evidence="2" id="KW-0547">Nucleotide-binding</keyword>
<accession>A0A103XN40</accession>
<organism evidence="5 6">
    <name type="scientific">Cynara cardunculus var. scolymus</name>
    <name type="common">Globe artichoke</name>
    <name type="synonym">Cynara scolymus</name>
    <dbReference type="NCBI Taxonomy" id="59895"/>
    <lineage>
        <taxon>Eukaryota</taxon>
        <taxon>Viridiplantae</taxon>
        <taxon>Streptophyta</taxon>
        <taxon>Embryophyta</taxon>
        <taxon>Tracheophyta</taxon>
        <taxon>Spermatophyta</taxon>
        <taxon>Magnoliopsida</taxon>
        <taxon>eudicotyledons</taxon>
        <taxon>Gunneridae</taxon>
        <taxon>Pentapetalae</taxon>
        <taxon>asterids</taxon>
        <taxon>campanulids</taxon>
        <taxon>Asterales</taxon>
        <taxon>Asteraceae</taxon>
        <taxon>Carduoideae</taxon>
        <taxon>Cardueae</taxon>
        <taxon>Carduinae</taxon>
        <taxon>Cynara</taxon>
    </lineage>
</organism>
<keyword evidence="4" id="KW-0143">Chaperone</keyword>
<reference evidence="5 6" key="1">
    <citation type="journal article" date="2016" name="Sci. Rep.">
        <title>The genome sequence of the outbreeding globe artichoke constructed de novo incorporating a phase-aware low-pass sequencing strategy of F1 progeny.</title>
        <authorList>
            <person name="Scaglione D."/>
            <person name="Reyes-Chin-Wo S."/>
            <person name="Acquadro A."/>
            <person name="Froenicke L."/>
            <person name="Portis E."/>
            <person name="Beitel C."/>
            <person name="Tirone M."/>
            <person name="Mauro R."/>
            <person name="Lo Monaco A."/>
            <person name="Mauromicale G."/>
            <person name="Faccioli P."/>
            <person name="Cattivelli L."/>
            <person name="Rieseberg L."/>
            <person name="Michelmore R."/>
            <person name="Lanteri S."/>
        </authorList>
    </citation>
    <scope>NUCLEOTIDE SEQUENCE [LARGE SCALE GENOMIC DNA]</scope>
    <source>
        <strain evidence="5">2C</strain>
    </source>
</reference>
<dbReference type="STRING" id="59895.A0A103XN40"/>
<evidence type="ECO:0000256" key="4">
    <source>
        <dbReference type="ARBA" id="ARBA00023186"/>
    </source>
</evidence>
<dbReference type="AlphaFoldDB" id="A0A103XN40"/>
<keyword evidence="6" id="KW-1185">Reference proteome</keyword>
<dbReference type="GO" id="GO:0005524">
    <property type="term" value="F:ATP binding"/>
    <property type="evidence" value="ECO:0007669"/>
    <property type="project" value="UniProtKB-KW"/>
</dbReference>
<dbReference type="InterPro" id="IPR036890">
    <property type="entry name" value="HATPase_C_sf"/>
</dbReference>
<dbReference type="Gene3D" id="3.30.565.10">
    <property type="entry name" value="Histidine kinase-like ATPase, C-terminal domain"/>
    <property type="match status" value="1"/>
</dbReference>
<gene>
    <name evidence="5" type="ORF">Ccrd_004378</name>
</gene>
<sequence length="141" mass="16243">MNLHTLATLLILVKERFESFTGKSKLDVKTKAYVVNHLRTIVRCGTKEFMEVVETNGDVSMVGQFNVGFYLVYLVGEKVIVITKHNDDEQYDVMGSDYLPLNIVHQMLQNNMILKEDYNKFYTSFSKNLNCASMTVRMART</sequence>
<dbReference type="Proteomes" id="UP000243975">
    <property type="component" value="Unassembled WGS sequence"/>
</dbReference>
<proteinExistence type="inferred from homology"/>
<dbReference type="EMBL" id="LEKV01004740">
    <property type="protein sequence ID" value="KVH93569.1"/>
    <property type="molecule type" value="Genomic_DNA"/>
</dbReference>
<dbReference type="SUPFAM" id="SSF55874">
    <property type="entry name" value="ATPase domain of HSP90 chaperone/DNA topoisomerase II/histidine kinase"/>
    <property type="match status" value="1"/>
</dbReference>
<dbReference type="GO" id="GO:0140662">
    <property type="term" value="F:ATP-dependent protein folding chaperone"/>
    <property type="evidence" value="ECO:0007669"/>
    <property type="project" value="InterPro"/>
</dbReference>
<evidence type="ECO:0000313" key="5">
    <source>
        <dbReference type="EMBL" id="KVH93569.1"/>
    </source>
</evidence>
<dbReference type="PRINTS" id="PR00775">
    <property type="entry name" value="HEATSHOCK90"/>
</dbReference>
<comment type="caution">
    <text evidence="5">The sequence shown here is derived from an EMBL/GenBank/DDBJ whole genome shotgun (WGS) entry which is preliminary data.</text>
</comment>
<evidence type="ECO:0000256" key="3">
    <source>
        <dbReference type="ARBA" id="ARBA00022840"/>
    </source>
</evidence>
<comment type="similarity">
    <text evidence="1">Belongs to the heat shock protein 90 family.</text>
</comment>
<protein>
    <submittedName>
        <fullName evidence="5">Uncharacterized protein</fullName>
    </submittedName>
</protein>
<dbReference type="GO" id="GO:0051082">
    <property type="term" value="F:unfolded protein binding"/>
    <property type="evidence" value="ECO:0007669"/>
    <property type="project" value="InterPro"/>
</dbReference>
<name>A0A103XN40_CYNCS</name>
<dbReference type="Gramene" id="KVH93569">
    <property type="protein sequence ID" value="KVH93569"/>
    <property type="gene ID" value="Ccrd_004378"/>
</dbReference>
<evidence type="ECO:0000313" key="6">
    <source>
        <dbReference type="Proteomes" id="UP000243975"/>
    </source>
</evidence>
<evidence type="ECO:0000256" key="2">
    <source>
        <dbReference type="ARBA" id="ARBA00022741"/>
    </source>
</evidence>
<dbReference type="InterPro" id="IPR001404">
    <property type="entry name" value="Hsp90_fam"/>
</dbReference>
<keyword evidence="3" id="KW-0067">ATP-binding</keyword>
<dbReference type="GO" id="GO:0016887">
    <property type="term" value="F:ATP hydrolysis activity"/>
    <property type="evidence" value="ECO:0007669"/>
    <property type="project" value="InterPro"/>
</dbReference>
<evidence type="ECO:0000256" key="1">
    <source>
        <dbReference type="ARBA" id="ARBA00008239"/>
    </source>
</evidence>